<evidence type="ECO:0000313" key="2">
    <source>
        <dbReference type="Proteomes" id="UP001165064"/>
    </source>
</evidence>
<dbReference type="EMBL" id="BSXS01001337">
    <property type="protein sequence ID" value="GME75864.1"/>
    <property type="molecule type" value="Genomic_DNA"/>
</dbReference>
<reference evidence="1" key="1">
    <citation type="submission" date="2023-04" db="EMBL/GenBank/DDBJ databases">
        <title>Ambrosiozyma monospora NBRC 10751.</title>
        <authorList>
            <person name="Ichikawa N."/>
            <person name="Sato H."/>
            <person name="Tonouchi N."/>
        </authorList>
    </citation>
    <scope>NUCLEOTIDE SEQUENCE</scope>
    <source>
        <strain evidence="1">NBRC 10751</strain>
    </source>
</reference>
<keyword evidence="2" id="KW-1185">Reference proteome</keyword>
<comment type="caution">
    <text evidence="1">The sequence shown here is derived from an EMBL/GenBank/DDBJ whole genome shotgun (WGS) entry which is preliminary data.</text>
</comment>
<accession>A0ACB5SXE6</accession>
<evidence type="ECO:0000313" key="1">
    <source>
        <dbReference type="EMBL" id="GME75864.1"/>
    </source>
</evidence>
<name>A0ACB5SXE6_AMBMO</name>
<gene>
    <name evidence="1" type="ORF">Amon02_000234100</name>
</gene>
<sequence length="479" mass="53411">MSDDVKFNAAEVLPSTPIWGDIMTSLQLSQTASVAGIDRLTRLKEVIVIVTHLFSDETTNRIQSVLSGQRSLKLLKVEFVKLTSDEESNMVLVGELIASVMNNYPETNLEIYPAPKSINSLDTNDDDENIDVTLISRNLAPLRHFIKELEIPLGVRGINHFTRLHKLKLKITDGENNILSNTKLVNSSLQKLTISGKPMAVPLKMSLLGLSKLKSIHFENAVIDSDTFETLPETTTKLHLAKCLVSGTISIPKKLSVLKLWHSFPTINCITRSQFTPGVKLALRWMPDDENTEIVSSSKIIIDIASCLREVKLEPKYGRPSYAKLVPIGFDPHNSGTTLGTAGNDRPCVSLEFGEDVKTMVRTNYYQKLCYLYPVNYQKPYRELLTNIVMACMQCFEIKPEDETPIARSTDAVVVDGDDDDGNENGLVLDTEGNGIKFDDNESAFDGKLEALFEMVKDVLECELVRVESKTPFPPLINF</sequence>
<dbReference type="Proteomes" id="UP001165064">
    <property type="component" value="Unassembled WGS sequence"/>
</dbReference>
<proteinExistence type="predicted"/>
<organism evidence="1 2">
    <name type="scientific">Ambrosiozyma monospora</name>
    <name type="common">Yeast</name>
    <name type="synonym">Endomycopsis monosporus</name>
    <dbReference type="NCBI Taxonomy" id="43982"/>
    <lineage>
        <taxon>Eukaryota</taxon>
        <taxon>Fungi</taxon>
        <taxon>Dikarya</taxon>
        <taxon>Ascomycota</taxon>
        <taxon>Saccharomycotina</taxon>
        <taxon>Pichiomycetes</taxon>
        <taxon>Pichiales</taxon>
        <taxon>Pichiaceae</taxon>
        <taxon>Ambrosiozyma</taxon>
    </lineage>
</organism>
<protein>
    <submittedName>
        <fullName evidence="1">Unnamed protein product</fullName>
    </submittedName>
</protein>